<dbReference type="Proteomes" id="UP000246991">
    <property type="component" value="Unassembled WGS sequence"/>
</dbReference>
<comment type="caution">
    <text evidence="1">The sequence shown here is derived from an EMBL/GenBank/DDBJ whole genome shotgun (WGS) entry which is preliminary data.</text>
</comment>
<protein>
    <submittedName>
        <fullName evidence="1">Uncharacterized protein</fullName>
    </submittedName>
</protein>
<name>A0A317SPH4_9PEZI</name>
<evidence type="ECO:0000313" key="2">
    <source>
        <dbReference type="Proteomes" id="UP000246991"/>
    </source>
</evidence>
<proteinExistence type="predicted"/>
<accession>A0A317SPH4</accession>
<reference evidence="1 2" key="1">
    <citation type="submission" date="2018-03" db="EMBL/GenBank/DDBJ databases">
        <title>Genomes of Pezizomycetes fungi and the evolution of truffles.</title>
        <authorList>
            <person name="Murat C."/>
            <person name="Payen T."/>
            <person name="Noel B."/>
            <person name="Kuo A."/>
            <person name="Martin F.M."/>
        </authorList>
    </citation>
    <scope>NUCLEOTIDE SEQUENCE [LARGE SCALE GENOMIC DNA]</scope>
    <source>
        <strain evidence="1">091103-1</strain>
    </source>
</reference>
<keyword evidence="2" id="KW-1185">Reference proteome</keyword>
<gene>
    <name evidence="1" type="ORF">C7212DRAFT_317666</name>
</gene>
<dbReference type="AlphaFoldDB" id="A0A317SPH4"/>
<organism evidence="1 2">
    <name type="scientific">Tuber magnatum</name>
    <name type="common">white Piedmont truffle</name>
    <dbReference type="NCBI Taxonomy" id="42249"/>
    <lineage>
        <taxon>Eukaryota</taxon>
        <taxon>Fungi</taxon>
        <taxon>Dikarya</taxon>
        <taxon>Ascomycota</taxon>
        <taxon>Pezizomycotina</taxon>
        <taxon>Pezizomycetes</taxon>
        <taxon>Pezizales</taxon>
        <taxon>Tuberaceae</taxon>
        <taxon>Tuber</taxon>
    </lineage>
</organism>
<dbReference type="EMBL" id="PYWC01000034">
    <property type="protein sequence ID" value="PWW76372.1"/>
    <property type="molecule type" value="Genomic_DNA"/>
</dbReference>
<sequence length="109" mass="11737">MRKAPGLARPITAPDVANAAREASVDTLAALVAVDAASSSKGIMGRGTSSSKSFVRGQVQIISKAGQRKNVFLSYKECDQYLEKAKPYWDIVFSICIPAWWIQCIACGV</sequence>
<evidence type="ECO:0000313" key="1">
    <source>
        <dbReference type="EMBL" id="PWW76372.1"/>
    </source>
</evidence>